<keyword evidence="1" id="KW-0378">Hydrolase</keyword>
<proteinExistence type="predicted"/>
<gene>
    <name evidence="1" type="ORF">E7Z73_06455</name>
</gene>
<organism evidence="1 2">
    <name type="scientific">Methanobrevibacter millerae</name>
    <dbReference type="NCBI Taxonomy" id="230361"/>
    <lineage>
        <taxon>Archaea</taxon>
        <taxon>Methanobacteriati</taxon>
        <taxon>Methanobacteriota</taxon>
        <taxon>Methanomada group</taxon>
        <taxon>Methanobacteria</taxon>
        <taxon>Methanobacteriales</taxon>
        <taxon>Methanobacteriaceae</taxon>
        <taxon>Methanobrevibacter</taxon>
    </lineage>
</organism>
<accession>A0A8T3VGS9</accession>
<keyword evidence="1" id="KW-0645">Protease</keyword>
<dbReference type="EMBL" id="SUTE01000048">
    <property type="protein sequence ID" value="MBE6505366.1"/>
    <property type="molecule type" value="Genomic_DNA"/>
</dbReference>
<dbReference type="RefSeq" id="WP_303737016.1">
    <property type="nucleotide sequence ID" value="NZ_SUTE01000048.1"/>
</dbReference>
<name>A0A8T3VGS9_9EURY</name>
<dbReference type="InterPro" id="IPR013783">
    <property type="entry name" value="Ig-like_fold"/>
</dbReference>
<evidence type="ECO:0000313" key="2">
    <source>
        <dbReference type="Proteomes" id="UP000762703"/>
    </source>
</evidence>
<dbReference type="GO" id="GO:0004180">
    <property type="term" value="F:carboxypeptidase activity"/>
    <property type="evidence" value="ECO:0007669"/>
    <property type="project" value="UniProtKB-KW"/>
</dbReference>
<dbReference type="Gene3D" id="2.60.40.10">
    <property type="entry name" value="Immunoglobulins"/>
    <property type="match status" value="2"/>
</dbReference>
<keyword evidence="1" id="KW-0121">Carboxypeptidase</keyword>
<reference evidence="1" key="1">
    <citation type="submission" date="2019-04" db="EMBL/GenBank/DDBJ databases">
        <title>Evolution of Biomass-Degrading Anaerobic Consortia Revealed by Metagenomics.</title>
        <authorList>
            <person name="Peng X."/>
        </authorList>
    </citation>
    <scope>NUCLEOTIDE SEQUENCE</scope>
    <source>
        <strain evidence="1">SIG12</strain>
    </source>
</reference>
<evidence type="ECO:0000313" key="1">
    <source>
        <dbReference type="EMBL" id="MBE6505366.1"/>
    </source>
</evidence>
<dbReference type="AlphaFoldDB" id="A0A8T3VGS9"/>
<sequence>MKTKYLIVMLFIFILSIAAVSANELDENQLDNNNENDEILSIDSTNDNMDNCTIIGNDLVKYYKNDTQYEVQVFDENHTKLNNTKVEFTVNGYTYIRTVHDGIARMNINLNPGDYPITAKNCYDNTTVTNKITVLSTIISSDLTKYFKNASQFKFTLLDGLGNPEAGMKATININGVYYKRTTDKNGTANLNINLNPGKYILTVEREDIGLKKSSIVTVLPTILCNDLVKYYRNASQFKATLLDEIGNPAANAKMTININGVYYNRTTDENGTANLNINLNPGKYVLTVEQNTTGLKMAVRVTVLPTIISNDLVKYFKNASQANVKVLDDMGNPLKNSKLIFNINGVSYTRTSDNEGNAKLNINLQPGDYILTVERLDNHLKVSSKIKVLPKLIARDVNTCTEGKAFPVKLVNDVGEPEAGKTLTGVIDGKIFHATTNSEGIATFQLSSLTKGYYTITVSYGENIISNKLLVEKGTVSVIRNLGNPNAPKIAYVVGLHPLEHRTHETLLKILPTIPGLNYCYDVYVIQVTEDIGYYGDGLSNDKNPGRQNGQYLAYNYVYPQILKGGYKLTVDVHSNVGYGVPAFVFSPVTGGAGERYARTVASNCANVNYYQISTTTSAPYLTIPLNQNGIPAFYYEEYSFEPQSSMDMHMTQLLYAVDGLKF</sequence>
<protein>
    <submittedName>
        <fullName evidence="1">Carboxypeptidase regulatory-like domain-containing protein</fullName>
    </submittedName>
</protein>
<comment type="caution">
    <text evidence="1">The sequence shown here is derived from an EMBL/GenBank/DDBJ whole genome shotgun (WGS) entry which is preliminary data.</text>
</comment>
<dbReference type="Proteomes" id="UP000762703">
    <property type="component" value="Unassembled WGS sequence"/>
</dbReference>